<evidence type="ECO:0000313" key="16">
    <source>
        <dbReference type="Proteomes" id="UP000005207"/>
    </source>
</evidence>
<dbReference type="GO" id="GO:0005886">
    <property type="term" value="C:plasma membrane"/>
    <property type="evidence" value="ECO:0007669"/>
    <property type="project" value="UniProtKB-SubCell"/>
</dbReference>
<sequence>MQLCTLTYTHTRIFFTLIRHLSSLIMDNVSNVISFVLSGFNETMTFRVPLFSCTFLYYCLILFFNISLVLLIVLDANLHEPMYILLSSSCINALYGTTGFYPKFLSDLLLSSQTISYEGCLLQAFIMYSFASCDLSILAVMAFDRYLAICRPLHYHSFMTKRRLSQLVSFSWLTPLCIFTINVLLTSRIKLCGINIQRVLCLNWVIVKLACPEADTLSNNISAYVIVVFYLSHWLFIIWTYIYLIKTCARSSDDRVKFTQTCVPHLISLIIFLTVMAFDSMYLRFGSRDLPQSLQNFITIEFLIIPPVMNPLIYGFKLTKIRDRILRHLIQKHLDKQLSKANIYLV</sequence>
<comment type="subcellular location">
    <subcellularLocation>
        <location evidence="1">Cell membrane</location>
        <topology evidence="1">Multi-pass membrane protein</topology>
    </subcellularLocation>
</comment>
<keyword evidence="11" id="KW-0325">Glycoprotein</keyword>
<keyword evidence="7" id="KW-0297">G-protein coupled receptor</keyword>
<dbReference type="GO" id="GO:0005549">
    <property type="term" value="F:odorant binding"/>
    <property type="evidence" value="ECO:0007669"/>
    <property type="project" value="TreeGrafter"/>
</dbReference>
<evidence type="ECO:0000256" key="8">
    <source>
        <dbReference type="ARBA" id="ARBA00023136"/>
    </source>
</evidence>
<evidence type="ECO:0000259" key="14">
    <source>
        <dbReference type="PROSITE" id="PS50262"/>
    </source>
</evidence>
<reference evidence="15" key="1">
    <citation type="submission" date="2025-08" db="UniProtKB">
        <authorList>
            <consortium name="Ensembl"/>
        </authorList>
    </citation>
    <scope>IDENTIFICATION</scope>
</reference>
<dbReference type="Gene3D" id="1.20.1070.10">
    <property type="entry name" value="Rhodopsin 7-helix transmembrane proteins"/>
    <property type="match status" value="1"/>
</dbReference>
<dbReference type="PROSITE" id="PS00237">
    <property type="entry name" value="G_PROTEIN_RECEP_F1_1"/>
    <property type="match status" value="1"/>
</dbReference>
<keyword evidence="5" id="KW-0552">Olfaction</keyword>
<feature type="domain" description="G-protein coupled receptors family 1 profile" evidence="14">
    <location>
        <begin position="64"/>
        <end position="314"/>
    </location>
</feature>
<dbReference type="PRINTS" id="PR00245">
    <property type="entry name" value="OLFACTORYR"/>
</dbReference>
<dbReference type="AlphaFoldDB" id="A0A669EKI8"/>
<dbReference type="GO" id="GO:0004984">
    <property type="term" value="F:olfactory receptor activity"/>
    <property type="evidence" value="ECO:0007669"/>
    <property type="project" value="InterPro"/>
</dbReference>
<feature type="transmembrane region" description="Helical" evidence="13">
    <location>
        <begin position="297"/>
        <end position="316"/>
    </location>
</feature>
<accession>A0A669EKI8</accession>
<evidence type="ECO:0000256" key="4">
    <source>
        <dbReference type="ARBA" id="ARBA00022692"/>
    </source>
</evidence>
<organism evidence="15 16">
    <name type="scientific">Oreochromis niloticus</name>
    <name type="common">Nile tilapia</name>
    <name type="synonym">Tilapia nilotica</name>
    <dbReference type="NCBI Taxonomy" id="8128"/>
    <lineage>
        <taxon>Eukaryota</taxon>
        <taxon>Metazoa</taxon>
        <taxon>Chordata</taxon>
        <taxon>Craniata</taxon>
        <taxon>Vertebrata</taxon>
        <taxon>Euteleostomi</taxon>
        <taxon>Actinopterygii</taxon>
        <taxon>Neopterygii</taxon>
        <taxon>Teleostei</taxon>
        <taxon>Neoteleostei</taxon>
        <taxon>Acanthomorphata</taxon>
        <taxon>Ovalentaria</taxon>
        <taxon>Cichlomorphae</taxon>
        <taxon>Cichliformes</taxon>
        <taxon>Cichlidae</taxon>
        <taxon>African cichlids</taxon>
        <taxon>Pseudocrenilabrinae</taxon>
        <taxon>Oreochromini</taxon>
        <taxon>Oreochromis</taxon>
    </lineage>
</organism>
<keyword evidence="16" id="KW-1185">Reference proteome</keyword>
<keyword evidence="3" id="KW-0716">Sensory transduction</keyword>
<dbReference type="PANTHER" id="PTHR26451">
    <property type="entry name" value="G_PROTEIN_RECEP_F1_2 DOMAIN-CONTAINING PROTEIN"/>
    <property type="match status" value="1"/>
</dbReference>
<feature type="transmembrane region" description="Helical" evidence="13">
    <location>
        <begin position="55"/>
        <end position="74"/>
    </location>
</feature>
<feature type="transmembrane region" description="Helical" evidence="13">
    <location>
        <begin position="21"/>
        <end position="40"/>
    </location>
</feature>
<dbReference type="SUPFAM" id="SSF81321">
    <property type="entry name" value="Family A G protein-coupled receptor-like"/>
    <property type="match status" value="1"/>
</dbReference>
<evidence type="ECO:0000313" key="15">
    <source>
        <dbReference type="Ensembl" id="ENSONIP00000071642.1"/>
    </source>
</evidence>
<dbReference type="InterPro" id="IPR052921">
    <property type="entry name" value="GPCR1_Superfamily_Member"/>
</dbReference>
<evidence type="ECO:0000256" key="10">
    <source>
        <dbReference type="ARBA" id="ARBA00023170"/>
    </source>
</evidence>
<evidence type="ECO:0000256" key="6">
    <source>
        <dbReference type="ARBA" id="ARBA00022989"/>
    </source>
</evidence>
<dbReference type="Ensembl" id="ENSONIT00000071142.1">
    <property type="protein sequence ID" value="ENSONIP00000071642.1"/>
    <property type="gene ID" value="ENSONIG00000031729.1"/>
</dbReference>
<keyword evidence="6 13" id="KW-1133">Transmembrane helix</keyword>
<dbReference type="FunFam" id="1.20.1070.10:FF:000024">
    <property type="entry name" value="Olfactory receptor"/>
    <property type="match status" value="1"/>
</dbReference>
<feature type="transmembrane region" description="Helical" evidence="13">
    <location>
        <begin position="266"/>
        <end position="285"/>
    </location>
</feature>
<evidence type="ECO:0000256" key="3">
    <source>
        <dbReference type="ARBA" id="ARBA00022606"/>
    </source>
</evidence>
<evidence type="ECO:0000256" key="9">
    <source>
        <dbReference type="ARBA" id="ARBA00023157"/>
    </source>
</evidence>
<keyword evidence="4 13" id="KW-0812">Transmembrane</keyword>
<evidence type="ECO:0000256" key="13">
    <source>
        <dbReference type="SAM" id="Phobius"/>
    </source>
</evidence>
<proteinExistence type="predicted"/>
<protein>
    <recommendedName>
        <fullName evidence="14">G-protein coupled receptors family 1 profile domain-containing protein</fullName>
    </recommendedName>
</protein>
<dbReference type="PANTHER" id="PTHR26451:SF871">
    <property type="entry name" value="ODORANT RECEPTOR-RELATED"/>
    <property type="match status" value="1"/>
</dbReference>
<dbReference type="GeneTree" id="ENSGT00950000183023"/>
<evidence type="ECO:0000256" key="1">
    <source>
        <dbReference type="ARBA" id="ARBA00004651"/>
    </source>
</evidence>
<keyword evidence="2" id="KW-1003">Cell membrane</keyword>
<dbReference type="Proteomes" id="UP000005207">
    <property type="component" value="Unplaced"/>
</dbReference>
<dbReference type="Pfam" id="PF13853">
    <property type="entry name" value="7tm_4"/>
    <property type="match status" value="1"/>
</dbReference>
<evidence type="ECO:0000256" key="11">
    <source>
        <dbReference type="ARBA" id="ARBA00023180"/>
    </source>
</evidence>
<evidence type="ECO:0000256" key="7">
    <source>
        <dbReference type="ARBA" id="ARBA00023040"/>
    </source>
</evidence>
<evidence type="ECO:0000256" key="12">
    <source>
        <dbReference type="ARBA" id="ARBA00023224"/>
    </source>
</evidence>
<feature type="transmembrane region" description="Helical" evidence="13">
    <location>
        <begin position="221"/>
        <end position="245"/>
    </location>
</feature>
<dbReference type="InParanoid" id="A0A669EKI8"/>
<dbReference type="InterPro" id="IPR000276">
    <property type="entry name" value="GPCR_Rhodpsn"/>
</dbReference>
<reference evidence="15" key="2">
    <citation type="submission" date="2025-09" db="UniProtKB">
        <authorList>
            <consortium name="Ensembl"/>
        </authorList>
    </citation>
    <scope>IDENTIFICATION</scope>
</reference>
<keyword evidence="12" id="KW-0807">Transducer</keyword>
<keyword evidence="9" id="KW-1015">Disulfide bond</keyword>
<dbReference type="InterPro" id="IPR000725">
    <property type="entry name" value="Olfact_rcpt"/>
</dbReference>
<dbReference type="GO" id="GO:0004930">
    <property type="term" value="F:G protein-coupled receptor activity"/>
    <property type="evidence" value="ECO:0007669"/>
    <property type="project" value="UniProtKB-KW"/>
</dbReference>
<keyword evidence="10" id="KW-0675">Receptor</keyword>
<feature type="transmembrane region" description="Helical" evidence="13">
    <location>
        <begin position="164"/>
        <end position="185"/>
    </location>
</feature>
<name>A0A669EKI8_ORENI</name>
<keyword evidence="8 13" id="KW-0472">Membrane</keyword>
<dbReference type="InterPro" id="IPR017452">
    <property type="entry name" value="GPCR_Rhodpsn_7TM"/>
</dbReference>
<feature type="transmembrane region" description="Helical" evidence="13">
    <location>
        <begin position="121"/>
        <end position="143"/>
    </location>
</feature>
<evidence type="ECO:0000256" key="2">
    <source>
        <dbReference type="ARBA" id="ARBA00022475"/>
    </source>
</evidence>
<feature type="transmembrane region" description="Helical" evidence="13">
    <location>
        <begin position="81"/>
        <end position="101"/>
    </location>
</feature>
<evidence type="ECO:0000256" key="5">
    <source>
        <dbReference type="ARBA" id="ARBA00022725"/>
    </source>
</evidence>
<dbReference type="OMA" id="HTRIFFT"/>
<dbReference type="PROSITE" id="PS50262">
    <property type="entry name" value="G_PROTEIN_RECEP_F1_2"/>
    <property type="match status" value="1"/>
</dbReference>